<gene>
    <name evidence="2" type="ORF">OVA965_LOCUS22105</name>
    <name evidence="3" type="ORF">TMI583_LOCUS22822</name>
</gene>
<dbReference type="SUPFAM" id="SSF56281">
    <property type="entry name" value="Metallo-hydrolase/oxidoreductase"/>
    <property type="match status" value="1"/>
</dbReference>
<evidence type="ECO:0000313" key="3">
    <source>
        <dbReference type="EMBL" id="CAF3973097.1"/>
    </source>
</evidence>
<dbReference type="Proteomes" id="UP000677228">
    <property type="component" value="Unassembled WGS sequence"/>
</dbReference>
<dbReference type="InterPro" id="IPR001279">
    <property type="entry name" value="Metallo-B-lactamas"/>
</dbReference>
<protein>
    <recommendedName>
        <fullName evidence="1">Metallo-beta-lactamase domain-containing protein</fullName>
    </recommendedName>
</protein>
<name>A0A8S2E8M1_9BILA</name>
<organism evidence="2 4">
    <name type="scientific">Didymodactylos carnosus</name>
    <dbReference type="NCBI Taxonomy" id="1234261"/>
    <lineage>
        <taxon>Eukaryota</taxon>
        <taxon>Metazoa</taxon>
        <taxon>Spiralia</taxon>
        <taxon>Gnathifera</taxon>
        <taxon>Rotifera</taxon>
        <taxon>Eurotatoria</taxon>
        <taxon>Bdelloidea</taxon>
        <taxon>Philodinida</taxon>
        <taxon>Philodinidae</taxon>
        <taxon>Didymodactylos</taxon>
    </lineage>
</organism>
<feature type="domain" description="Metallo-beta-lactamase" evidence="1">
    <location>
        <begin position="84"/>
        <end position="137"/>
    </location>
</feature>
<dbReference type="AlphaFoldDB" id="A0A8S2E8M1"/>
<sequence>MAASNNMTTAELPAVGPINTVGSLSFPVLIPSSSEWLCSQGIVSWKFPKSSGSYTLIGRSRAADATSLLIPELDMLLDCGCLVSPTKPLYIFITHSHSDHCLDITRMVSRRRPPHVYLPISAVTHMTDYISTCQILRAAGRIDPDPNKWLPNYKLIGVKHDDLLSLDNEFSPRKNIKVRVFDMDHSVPCCGYGFYECRQKLKKEFQHLSGKDIGMLRKTNGVEVTEEVMIPLFAFMGDTTAVIFNEYGKELLQFPVIIVECSFIDNDLHGERAADVKHIIWDELQPFVLQHPNTIFVLIHFSQQYKCEQIKQFFQKLNLPNVVPFL</sequence>
<dbReference type="PANTHER" id="PTHR46504">
    <property type="entry name" value="TRNASE Z TRZ1"/>
    <property type="match status" value="1"/>
</dbReference>
<reference evidence="2" key="1">
    <citation type="submission" date="2021-02" db="EMBL/GenBank/DDBJ databases">
        <authorList>
            <person name="Nowell W R."/>
        </authorList>
    </citation>
    <scope>NUCLEOTIDE SEQUENCE</scope>
</reference>
<evidence type="ECO:0000259" key="1">
    <source>
        <dbReference type="Pfam" id="PF00753"/>
    </source>
</evidence>
<dbReference type="Pfam" id="PF00753">
    <property type="entry name" value="Lactamase_B"/>
    <property type="match status" value="1"/>
</dbReference>
<dbReference type="InterPro" id="IPR036866">
    <property type="entry name" value="RibonucZ/Hydroxyglut_hydro"/>
</dbReference>
<dbReference type="Gene3D" id="3.60.15.10">
    <property type="entry name" value="Ribonuclease Z/Hydroxyacylglutathione hydrolase-like"/>
    <property type="match status" value="1"/>
</dbReference>
<evidence type="ECO:0000313" key="2">
    <source>
        <dbReference type="EMBL" id="CAF1161289.1"/>
    </source>
</evidence>
<accession>A0A8S2E8M1</accession>
<dbReference type="Proteomes" id="UP000682733">
    <property type="component" value="Unassembled WGS sequence"/>
</dbReference>
<dbReference type="EMBL" id="CAJNOK010012335">
    <property type="protein sequence ID" value="CAF1161289.1"/>
    <property type="molecule type" value="Genomic_DNA"/>
</dbReference>
<proteinExistence type="predicted"/>
<dbReference type="PANTHER" id="PTHR46504:SF2">
    <property type="entry name" value="TRNASE Z TRZ1"/>
    <property type="match status" value="1"/>
</dbReference>
<comment type="caution">
    <text evidence="2">The sequence shown here is derived from an EMBL/GenBank/DDBJ whole genome shotgun (WGS) entry which is preliminary data.</text>
</comment>
<evidence type="ECO:0000313" key="4">
    <source>
        <dbReference type="Proteomes" id="UP000677228"/>
    </source>
</evidence>
<dbReference type="EMBL" id="CAJOBA010033861">
    <property type="protein sequence ID" value="CAF3973097.1"/>
    <property type="molecule type" value="Genomic_DNA"/>
</dbReference>